<dbReference type="SMART" id="SM00388">
    <property type="entry name" value="HisKA"/>
    <property type="match status" value="1"/>
</dbReference>
<dbReference type="GO" id="GO:0000155">
    <property type="term" value="F:phosphorelay sensor kinase activity"/>
    <property type="evidence" value="ECO:0007669"/>
    <property type="project" value="InterPro"/>
</dbReference>
<dbReference type="SUPFAM" id="SSF63829">
    <property type="entry name" value="Calcium-dependent phosphotriesterase"/>
    <property type="match status" value="4"/>
</dbReference>
<feature type="domain" description="Histidine kinase" evidence="15">
    <location>
        <begin position="915"/>
        <end position="1054"/>
    </location>
</feature>
<dbReference type="InterPro" id="IPR013783">
    <property type="entry name" value="Ig-like_fold"/>
</dbReference>
<comment type="catalytic activity">
    <reaction evidence="1">
        <text>ATP + protein L-histidine = ADP + protein N-phospho-L-histidine.</text>
        <dbReference type="EC" id="2.7.13.3"/>
    </reaction>
</comment>
<keyword evidence="6 14" id="KW-0812">Transmembrane</keyword>
<dbReference type="InterPro" id="IPR005467">
    <property type="entry name" value="His_kinase_dom"/>
</dbReference>
<evidence type="ECO:0000256" key="8">
    <source>
        <dbReference type="ARBA" id="ARBA00022777"/>
    </source>
</evidence>
<dbReference type="Gene3D" id="3.30.565.10">
    <property type="entry name" value="Histidine kinase-like ATPase, C-terminal domain"/>
    <property type="match status" value="1"/>
</dbReference>
<dbReference type="InterPro" id="IPR003661">
    <property type="entry name" value="HisK_dim/P_dom"/>
</dbReference>
<comment type="subcellular location">
    <subcellularLocation>
        <location evidence="2">Membrane</location>
    </subcellularLocation>
</comment>
<reference evidence="16 17" key="1">
    <citation type="journal article" date="2018" name="ACS Chem. Biol.">
        <title>Ketoreductase domain dysfunction expands chemodiversity: malyngamide biosynthesis in the cyanobacterium Okeania hirsuta.</title>
        <authorList>
            <person name="Moss N.A."/>
            <person name="Leao T."/>
            <person name="Rankin M."/>
            <person name="McCullough T.M."/>
            <person name="Qu P."/>
            <person name="Korobeynikov A."/>
            <person name="Smith J.L."/>
            <person name="Gerwick L."/>
            <person name="Gerwick W.H."/>
        </authorList>
    </citation>
    <scope>NUCLEOTIDE SEQUENCE [LARGE SCALE GENOMIC DNA]</scope>
    <source>
        <strain evidence="16 17">PAB10Feb10-1</strain>
    </source>
</reference>
<evidence type="ECO:0000256" key="6">
    <source>
        <dbReference type="ARBA" id="ARBA00022692"/>
    </source>
</evidence>
<evidence type="ECO:0000256" key="13">
    <source>
        <dbReference type="SAM" id="Coils"/>
    </source>
</evidence>
<sequence>MPVACCLLPVALGEDHSFQTEQKTVENLATLAKKPTPQILRARDAGKFTKFKHITSKDGLPEDRVWNIVQDNDGFMWFAMNGGLIRYDGNGMKIFQHDPNNPGSLSSDRTRDLLIDRSGTLWITTWNAGLNQYVPSTESFTHYYHDPDNPQSLSSDALRAIHEDSQGNLWIGTLGGGLNKLNRNTGKFTRYQHDSTNPHSLINNDVFKIYEDSKGVLWIATYGGLERFDYETEKFTHYQHDPNDPHSLSDNVVRGIYEDSRGNLWVGTQNGLNTLDRETQKFTRYQYNPDNINKSDNNTVFTVSAVEDDAGFVWFATWGNGLYRFDPQTKTFTHYEHNSGDPYSLSHDNTLPLYKDEVGKLWIPTERGVSILDLLGKSFIHYRAIPGDDNSLKHNGTNAIYEDRSGIVWIGGSGGLTRFDRNSGQFTHYEYNPNNPNSLNNPTVKSICQDQKRNLWIGTIGGGLNKLNLKTNQFTHYVHDPSNPNSLSNNLIHDVECESQTGKIWIGTWGGGLNQFDPETEKFTHYTHDPDNPKSLLNNQIRVLNEDREGRLWIGTLIGLDKFDPKTKTFNHYYYRANDKNIIGHNLSTAATIQDIYEDQQGQLWVGSSSGLGKYDDRQDKFIQYTADRHGLPRDSIYGILEENTSNDEKGRGLWLSHSSKGLTRFNPETGSIQNYDVRDGLQSNAFLYSTAQHKTKDGTLWFGGVNGITAFYPEQIQDNPSIPTVFITDFKLENKLVPIGENSVLKESILKTKHLTLSYKDRIFSFRFAALNFQSPEKNRYKYKLEGFDRDWNEVSSKDNSATYTNLDPGNYVFRAIASNNDGLWNEQGVSIKITITPPWWETLWFRAAMGILSLGVLLGGVWWRIYETEKRNRELETQVKKRTAELQDSNQQLVVAKEKAEVANQAKSSFIANMSHELRTPLNAILGFSQIMMRSQTLSPEEKENTTIINKSGNYLLTLINNILDLSKIEAGKMNLNAKTFDFYSLLNELEDLLHITAENKGLTLIFDRQDDVHQYIYTDETKLRQVLINLINNGIKFTSEGGVSVTVVSPK</sequence>
<evidence type="ECO:0000313" key="16">
    <source>
        <dbReference type="EMBL" id="RQH32893.1"/>
    </source>
</evidence>
<keyword evidence="11" id="KW-0902">Two-component regulatory system</keyword>
<dbReference type="Pfam" id="PF07495">
    <property type="entry name" value="Y_Y_Y"/>
    <property type="match status" value="1"/>
</dbReference>
<dbReference type="GO" id="GO:0016020">
    <property type="term" value="C:membrane"/>
    <property type="evidence" value="ECO:0007669"/>
    <property type="project" value="UniProtKB-SubCell"/>
</dbReference>
<dbReference type="EC" id="2.7.13.3" evidence="3"/>
<dbReference type="Gene3D" id="1.10.287.130">
    <property type="match status" value="1"/>
</dbReference>
<keyword evidence="10 14" id="KW-1133">Transmembrane helix</keyword>
<comment type="caution">
    <text evidence="16">The sequence shown here is derived from an EMBL/GenBank/DDBJ whole genome shotgun (WGS) entry which is preliminary data.</text>
</comment>
<evidence type="ECO:0000256" key="2">
    <source>
        <dbReference type="ARBA" id="ARBA00004370"/>
    </source>
</evidence>
<keyword evidence="7" id="KW-0547">Nucleotide-binding</keyword>
<evidence type="ECO:0000256" key="9">
    <source>
        <dbReference type="ARBA" id="ARBA00022840"/>
    </source>
</evidence>
<name>A0A3N6QD97_9CYAN</name>
<evidence type="ECO:0000256" key="1">
    <source>
        <dbReference type="ARBA" id="ARBA00000085"/>
    </source>
</evidence>
<evidence type="ECO:0000256" key="11">
    <source>
        <dbReference type="ARBA" id="ARBA00023012"/>
    </source>
</evidence>
<dbReference type="PROSITE" id="PS50109">
    <property type="entry name" value="HIS_KIN"/>
    <property type="match status" value="1"/>
</dbReference>
<evidence type="ECO:0000256" key="14">
    <source>
        <dbReference type="SAM" id="Phobius"/>
    </source>
</evidence>
<dbReference type="EMBL" id="RCBY01000148">
    <property type="protein sequence ID" value="RQH32893.1"/>
    <property type="molecule type" value="Genomic_DNA"/>
</dbReference>
<organism evidence="16 17">
    <name type="scientific">Okeania hirsuta</name>
    <dbReference type="NCBI Taxonomy" id="1458930"/>
    <lineage>
        <taxon>Bacteria</taxon>
        <taxon>Bacillati</taxon>
        <taxon>Cyanobacteriota</taxon>
        <taxon>Cyanophyceae</taxon>
        <taxon>Oscillatoriophycideae</taxon>
        <taxon>Oscillatoriales</taxon>
        <taxon>Microcoleaceae</taxon>
        <taxon>Okeania</taxon>
    </lineage>
</organism>
<evidence type="ECO:0000256" key="4">
    <source>
        <dbReference type="ARBA" id="ARBA00022553"/>
    </source>
</evidence>
<dbReference type="AlphaFoldDB" id="A0A3N6QD97"/>
<dbReference type="OrthoDB" id="569315at2"/>
<keyword evidence="9" id="KW-0067">ATP-binding</keyword>
<evidence type="ECO:0000256" key="5">
    <source>
        <dbReference type="ARBA" id="ARBA00022679"/>
    </source>
</evidence>
<evidence type="ECO:0000259" key="15">
    <source>
        <dbReference type="PROSITE" id="PS50109"/>
    </source>
</evidence>
<evidence type="ECO:0000256" key="10">
    <source>
        <dbReference type="ARBA" id="ARBA00022989"/>
    </source>
</evidence>
<keyword evidence="8 16" id="KW-0418">Kinase</keyword>
<keyword evidence="4" id="KW-0597">Phosphoprotein</keyword>
<dbReference type="Gene3D" id="2.60.40.10">
    <property type="entry name" value="Immunoglobulins"/>
    <property type="match status" value="1"/>
</dbReference>
<keyword evidence="17" id="KW-1185">Reference proteome</keyword>
<dbReference type="InterPro" id="IPR011123">
    <property type="entry name" value="Y_Y_Y"/>
</dbReference>
<dbReference type="Proteomes" id="UP000269154">
    <property type="component" value="Unassembled WGS sequence"/>
</dbReference>
<evidence type="ECO:0000256" key="7">
    <source>
        <dbReference type="ARBA" id="ARBA00022741"/>
    </source>
</evidence>
<accession>A0A3N6QD97</accession>
<gene>
    <name evidence="16" type="ORF">D5R40_21895</name>
</gene>
<dbReference type="InterPro" id="IPR036890">
    <property type="entry name" value="HATPase_C_sf"/>
</dbReference>
<dbReference type="CDD" id="cd00082">
    <property type="entry name" value="HisKA"/>
    <property type="match status" value="1"/>
</dbReference>
<dbReference type="GO" id="GO:0005524">
    <property type="term" value="F:ATP binding"/>
    <property type="evidence" value="ECO:0007669"/>
    <property type="project" value="UniProtKB-KW"/>
</dbReference>
<proteinExistence type="predicted"/>
<dbReference type="FunFam" id="1.10.287.130:FF:000004">
    <property type="entry name" value="Ethylene receptor 1"/>
    <property type="match status" value="1"/>
</dbReference>
<dbReference type="PANTHER" id="PTHR43547:SF2">
    <property type="entry name" value="HYBRID SIGNAL TRANSDUCTION HISTIDINE KINASE C"/>
    <property type="match status" value="1"/>
</dbReference>
<dbReference type="InterPro" id="IPR036097">
    <property type="entry name" value="HisK_dim/P_sf"/>
</dbReference>
<evidence type="ECO:0000256" key="12">
    <source>
        <dbReference type="ARBA" id="ARBA00023136"/>
    </source>
</evidence>
<dbReference type="Pfam" id="PF00512">
    <property type="entry name" value="HisKA"/>
    <property type="match status" value="1"/>
</dbReference>
<dbReference type="Gene3D" id="2.130.10.10">
    <property type="entry name" value="YVTN repeat-like/Quinoprotein amine dehydrogenase"/>
    <property type="match status" value="2"/>
</dbReference>
<dbReference type="InterPro" id="IPR011110">
    <property type="entry name" value="Reg_prop"/>
</dbReference>
<feature type="coiled-coil region" evidence="13">
    <location>
        <begin position="874"/>
        <end position="908"/>
    </location>
</feature>
<dbReference type="Pfam" id="PF07494">
    <property type="entry name" value="Reg_prop"/>
    <property type="match status" value="8"/>
</dbReference>
<evidence type="ECO:0000313" key="17">
    <source>
        <dbReference type="Proteomes" id="UP000269154"/>
    </source>
</evidence>
<dbReference type="SUPFAM" id="SSF47384">
    <property type="entry name" value="Homodimeric domain of signal transducing histidine kinase"/>
    <property type="match status" value="1"/>
</dbReference>
<keyword evidence="12 14" id="KW-0472">Membrane</keyword>
<dbReference type="SUPFAM" id="SSF55874">
    <property type="entry name" value="ATPase domain of HSP90 chaperone/DNA topoisomerase II/histidine kinase"/>
    <property type="match status" value="1"/>
</dbReference>
<feature type="transmembrane region" description="Helical" evidence="14">
    <location>
        <begin position="845"/>
        <end position="865"/>
    </location>
</feature>
<keyword evidence="13" id="KW-0175">Coiled coil</keyword>
<dbReference type="PANTHER" id="PTHR43547">
    <property type="entry name" value="TWO-COMPONENT HISTIDINE KINASE"/>
    <property type="match status" value="1"/>
</dbReference>
<dbReference type="FunFam" id="2.60.40.10:FF:000791">
    <property type="entry name" value="Two-component system sensor histidine kinase/response regulator"/>
    <property type="match status" value="1"/>
</dbReference>
<keyword evidence="5" id="KW-0808">Transferase</keyword>
<evidence type="ECO:0000256" key="3">
    <source>
        <dbReference type="ARBA" id="ARBA00012438"/>
    </source>
</evidence>
<dbReference type="InterPro" id="IPR015943">
    <property type="entry name" value="WD40/YVTN_repeat-like_dom_sf"/>
</dbReference>
<protein>
    <recommendedName>
        <fullName evidence="3">histidine kinase</fullName>
        <ecNumber evidence="3">2.7.13.3</ecNumber>
    </recommendedName>
</protein>